<dbReference type="STRING" id="554065.E1Z455"/>
<dbReference type="eggNOG" id="ENOG502QREH">
    <property type="taxonomic scope" value="Eukaryota"/>
</dbReference>
<gene>
    <name evidence="14" type="ORF">CHLNCDRAFT_137637</name>
</gene>
<keyword evidence="9" id="KW-1015">Disulfide bond</keyword>
<evidence type="ECO:0000256" key="12">
    <source>
        <dbReference type="SAM" id="SignalP"/>
    </source>
</evidence>
<comment type="subcellular location">
    <subcellularLocation>
        <location evidence="1">Cell membrane</location>
        <topology evidence="1">Single-pass type I membrane protein</topology>
    </subcellularLocation>
</comment>
<feature type="compositionally biased region" description="Gly residues" evidence="11">
    <location>
        <begin position="816"/>
        <end position="825"/>
    </location>
</feature>
<keyword evidence="7" id="KW-0446">Lipid-binding</keyword>
<evidence type="ECO:0000256" key="5">
    <source>
        <dbReference type="ARBA" id="ARBA00022729"/>
    </source>
</evidence>
<feature type="signal peptide" evidence="12">
    <location>
        <begin position="1"/>
        <end position="25"/>
    </location>
</feature>
<dbReference type="GO" id="GO:0008289">
    <property type="term" value="F:lipid binding"/>
    <property type="evidence" value="ECO:0007669"/>
    <property type="project" value="UniProtKB-KW"/>
</dbReference>
<feature type="region of interest" description="Disordered" evidence="11">
    <location>
        <begin position="618"/>
        <end position="655"/>
    </location>
</feature>
<dbReference type="InterPro" id="IPR018928">
    <property type="entry name" value="HAP2/GCS1_dom"/>
</dbReference>
<feature type="chain" id="PRO_5003155447" description="Generative cell specific-1/HAP2 domain-containing protein" evidence="12">
    <location>
        <begin position="26"/>
        <end position="1084"/>
    </location>
</feature>
<evidence type="ECO:0000256" key="10">
    <source>
        <dbReference type="ARBA" id="ARBA00023279"/>
    </source>
</evidence>
<dbReference type="GO" id="GO:0007338">
    <property type="term" value="P:single fertilization"/>
    <property type="evidence" value="ECO:0007669"/>
    <property type="project" value="UniProtKB-KW"/>
</dbReference>
<dbReference type="OrthoDB" id="272303at2759"/>
<sequence>MSKAHGARAAALAALIALWAARVDAGVVAVGKLQSCVNDGTTPSTSLSCSQKIVVTVELENNKLYETEQLSFGVSCVNSPTDQCPCPCNYATDPSCQCRDLRQTILVAATKSPDIIVGSTCRDGWNDAGATCGFAQDGGQDVADSQGFCCDCGSLINFGGDDGQLSRGNLDCGGFIQTQDSAHCLRFDNTWWHAGYVIGEYSLDFTINLNITTVTTNATTNATAAASELVTLTPSAPFRRDSSRRLSAKLLGDLESYQQAPQLDGKWLLIPTKPGEGPQEWYTRHFNEWMVVDGNLVTTTGLECDKIGVSYSGFRNSQPNKCTTPQGSCLRNQIVDLYAADLNRINTGVDPLYFVGRYGGGTLNSDQLTGELQEDGSFKLALNLPISAIKVSLLTLMVAADDVAFVVNRSPAQITSVQVCTYDGIICGGFEAMTARGYLRVTVRNSGYVASDYTVQVTNCTTGVRNVLAQRAGIAPQSSTVFQFELQMESDAASESSCMVSVVDSLGDTVATMGISFYTDATDYTQPPEQSDIGDQVTGPNEDTPDWCQQVCPRLTDFKCAINKGCYGRLAKGLSAIVAPVAGLGALFMIWKTGHLGLVLRILSFLCCRPSAAAPQPAAAAPAPAQQPPAGGRKQRGGGRPSPSSSQDGEAGGQPVDGVVRVAKQGQAAGWKKLRVGSVAPDPERQRRRSSSLYRARASIIAAAHQAREMLLGLRCMVSNPLADGGDEEAAAGRLPARVAGPGAGAGSGSGGGVYGGMGSDPFCTTPTFAPMAGGSGGSPFGGLPVRSTGGSPAAPLSPMATPTARAANAGFAAFGSGGGGGGGPSLEQQLRQVQQQRQLLRQLQQVQQQQDSLAALAGGGGAAAAYHLAERAASAPALFLAPLGGQPSLSPQQLGAGWPQQQQQQQQQWPAPAMASSAPGSPMAAAAAAGVLGPGHPLLPPFAALGGAPLSLPAALHHHMSAALLAGPSLAGGVHSAPVTPAGAASLQQQQQLQAAAWQQGLQQQQQQQQQQADALDLSGLGPASWQGALAGGGPQQQQQAAGMHALGLPALEAQQQQQQQLRRLAAAAGAAKSRFAPGLGGG</sequence>
<keyword evidence="4" id="KW-0812">Transmembrane</keyword>
<evidence type="ECO:0000313" key="14">
    <source>
        <dbReference type="EMBL" id="EFN59291.1"/>
    </source>
</evidence>
<feature type="compositionally biased region" description="Low complexity" evidence="11">
    <location>
        <begin position="618"/>
        <end position="632"/>
    </location>
</feature>
<keyword evidence="10" id="KW-0278">Fertilization</keyword>
<feature type="region of interest" description="Disordered" evidence="11">
    <location>
        <begin position="813"/>
        <end position="832"/>
    </location>
</feature>
<evidence type="ECO:0000256" key="4">
    <source>
        <dbReference type="ARBA" id="ARBA00022692"/>
    </source>
</evidence>
<dbReference type="KEGG" id="cvr:CHLNCDRAFT_137637"/>
<name>E1Z455_CHLVA</name>
<accession>E1Z455</accession>
<feature type="region of interest" description="Disordered" evidence="11">
    <location>
        <begin position="891"/>
        <end position="922"/>
    </location>
</feature>
<proteinExistence type="inferred from homology"/>
<feature type="compositionally biased region" description="Low complexity" evidence="11">
    <location>
        <begin position="892"/>
        <end position="922"/>
    </location>
</feature>
<evidence type="ECO:0000256" key="1">
    <source>
        <dbReference type="ARBA" id="ARBA00004251"/>
    </source>
</evidence>
<evidence type="ECO:0000256" key="3">
    <source>
        <dbReference type="ARBA" id="ARBA00022475"/>
    </source>
</evidence>
<keyword evidence="5 12" id="KW-0732">Signal</keyword>
<evidence type="ECO:0000259" key="13">
    <source>
        <dbReference type="Pfam" id="PF10699"/>
    </source>
</evidence>
<feature type="region of interest" description="Disordered" evidence="11">
    <location>
        <begin position="674"/>
        <end position="694"/>
    </location>
</feature>
<dbReference type="EMBL" id="GL433836">
    <property type="protein sequence ID" value="EFN59291.1"/>
    <property type="molecule type" value="Genomic_DNA"/>
</dbReference>
<evidence type="ECO:0000256" key="11">
    <source>
        <dbReference type="SAM" id="MobiDB-lite"/>
    </source>
</evidence>
<dbReference type="Proteomes" id="UP000008141">
    <property type="component" value="Unassembled WGS sequence"/>
</dbReference>
<evidence type="ECO:0000256" key="7">
    <source>
        <dbReference type="ARBA" id="ARBA00023121"/>
    </source>
</evidence>
<keyword evidence="8" id="KW-0472">Membrane</keyword>
<organism evidence="15">
    <name type="scientific">Chlorella variabilis</name>
    <name type="common">Green alga</name>
    <dbReference type="NCBI Taxonomy" id="554065"/>
    <lineage>
        <taxon>Eukaryota</taxon>
        <taxon>Viridiplantae</taxon>
        <taxon>Chlorophyta</taxon>
        <taxon>core chlorophytes</taxon>
        <taxon>Trebouxiophyceae</taxon>
        <taxon>Chlorellales</taxon>
        <taxon>Chlorellaceae</taxon>
        <taxon>Chlorella clade</taxon>
        <taxon>Chlorella</taxon>
    </lineage>
</organism>
<evidence type="ECO:0000256" key="9">
    <source>
        <dbReference type="ARBA" id="ARBA00023157"/>
    </source>
</evidence>
<evidence type="ECO:0000313" key="15">
    <source>
        <dbReference type="Proteomes" id="UP000008141"/>
    </source>
</evidence>
<dbReference type="InParanoid" id="E1Z455"/>
<evidence type="ECO:0000256" key="6">
    <source>
        <dbReference type="ARBA" id="ARBA00022989"/>
    </source>
</evidence>
<keyword evidence="3" id="KW-1003">Cell membrane</keyword>
<evidence type="ECO:0000256" key="2">
    <source>
        <dbReference type="ARBA" id="ARBA00010929"/>
    </source>
</evidence>
<dbReference type="GO" id="GO:0005886">
    <property type="term" value="C:plasma membrane"/>
    <property type="evidence" value="ECO:0007669"/>
    <property type="project" value="UniProtKB-SubCell"/>
</dbReference>
<dbReference type="Pfam" id="PF10699">
    <property type="entry name" value="HAP2-GCS1"/>
    <property type="match status" value="1"/>
</dbReference>
<dbReference type="PANTHER" id="PTHR31764">
    <property type="entry name" value="PROTEIN HAPLESS 2"/>
    <property type="match status" value="1"/>
</dbReference>
<feature type="domain" description="Generative cell specific-1/HAP2" evidence="13">
    <location>
        <begin position="47"/>
        <end position="566"/>
    </location>
</feature>
<reference evidence="14 15" key="1">
    <citation type="journal article" date="2010" name="Plant Cell">
        <title>The Chlorella variabilis NC64A genome reveals adaptation to photosymbiosis, coevolution with viruses, and cryptic sex.</title>
        <authorList>
            <person name="Blanc G."/>
            <person name="Duncan G."/>
            <person name="Agarkova I."/>
            <person name="Borodovsky M."/>
            <person name="Gurnon J."/>
            <person name="Kuo A."/>
            <person name="Lindquist E."/>
            <person name="Lucas S."/>
            <person name="Pangilinan J."/>
            <person name="Polle J."/>
            <person name="Salamov A."/>
            <person name="Terry A."/>
            <person name="Yamada T."/>
            <person name="Dunigan D.D."/>
            <person name="Grigoriev I.V."/>
            <person name="Claverie J.M."/>
            <person name="Van Etten J.L."/>
        </authorList>
    </citation>
    <scope>NUCLEOTIDE SEQUENCE [LARGE SCALE GENOMIC DNA]</scope>
    <source>
        <strain evidence="14 15">NC64A</strain>
    </source>
</reference>
<dbReference type="PANTHER" id="PTHR31764:SF0">
    <property type="entry name" value="GENERATIVE CELL SPECIFIC-1_HAP2 DOMAIN-CONTAINING PROTEIN"/>
    <property type="match status" value="1"/>
</dbReference>
<keyword evidence="6" id="KW-1133">Transmembrane helix</keyword>
<dbReference type="AlphaFoldDB" id="E1Z455"/>
<evidence type="ECO:0000256" key="8">
    <source>
        <dbReference type="ARBA" id="ARBA00023136"/>
    </source>
</evidence>
<dbReference type="RefSeq" id="XP_005851393.1">
    <property type="nucleotide sequence ID" value="XM_005851331.1"/>
</dbReference>
<dbReference type="GeneID" id="17358833"/>
<dbReference type="InterPro" id="IPR040326">
    <property type="entry name" value="HAP2/GCS1"/>
</dbReference>
<comment type="similarity">
    <text evidence="2">Belongs to the HAP2/GCS1 family.</text>
</comment>
<protein>
    <recommendedName>
        <fullName evidence="13">Generative cell specific-1/HAP2 domain-containing protein</fullName>
    </recommendedName>
</protein>
<keyword evidence="15" id="KW-1185">Reference proteome</keyword>